<dbReference type="SUPFAM" id="SSF52540">
    <property type="entry name" value="P-loop containing nucleoside triphosphate hydrolases"/>
    <property type="match status" value="1"/>
</dbReference>
<name>A0AAX4HDR7_9ASCO</name>
<dbReference type="EMBL" id="CP138897">
    <property type="protein sequence ID" value="WPK26518.1"/>
    <property type="molecule type" value="Genomic_DNA"/>
</dbReference>
<dbReference type="Proteomes" id="UP001338582">
    <property type="component" value="Chromosome 4"/>
</dbReference>
<evidence type="ECO:0000259" key="2">
    <source>
        <dbReference type="PROSITE" id="PS51194"/>
    </source>
</evidence>
<feature type="domain" description="Helicase C-terminal" evidence="2">
    <location>
        <begin position="341"/>
        <end position="509"/>
    </location>
</feature>
<accession>A0AAX4HDR7</accession>
<keyword evidence="4" id="KW-1185">Reference proteome</keyword>
<proteinExistence type="predicted"/>
<dbReference type="Gene3D" id="3.40.50.300">
    <property type="entry name" value="P-loop containing nucleotide triphosphate hydrolases"/>
    <property type="match status" value="2"/>
</dbReference>
<dbReference type="RefSeq" id="XP_062878899.1">
    <property type="nucleotide sequence ID" value="XM_063022829.1"/>
</dbReference>
<sequence>MQHIRIDTDELADVPNQKKNASEQKLARSPSLDVSHQSKYRHFFLKHSVYSLNGKPLEVSMHNKERQLHSNDFKNAASDDVPLVRQKKGDYGIDAVVTNCDQLCDNLIAGGFRNSPTALLYSDSIFNEKRHFVMCARDTYDRSYFYLIPILKSVLPCDPSASSLADKAKKRHPTLVASTFRRKLRNSKSKVLILCPAEFIYFLYNRVVRLCENTTVTMSFVQPSSSINTLKKNVNIIISDPNDIKVAEDSKLLTSLDYLVFDHSDVLFRKYDNAHLESIVALLDSECHRSMILCSVSRKTLQFIGTHLEDYAAVFCGAYPSMSMFTRHTVMESSNESKLAKVAKIILSYPDTPIIIYVNDLNMKLTLVYELREMIKPTGAITAFSKTTRILVLKDSLTGLERESILSQFQNLSDAVLITSDSAAEEVDFKDIPVLISYDMPEDIGTFLERHGCVGQTPLLPRFYSFPHKSDQSLKTMHAALMRDWVDKEGFNKPSAISYSFFNEENKLIAAEMIKLLEECQEVVPSFLRDIASKASEPELRNMVRPYSIMYTHNASAPKIPALYKAPSPSTPPSILIFAGHESSRFREESDSRYLSNNLRLSNEDIDVLHRINQMSLESGSNLTFTLDPSRIIRFNNDGQADTREGDHEP</sequence>
<feature type="region of interest" description="Disordered" evidence="1">
    <location>
        <begin position="1"/>
        <end position="33"/>
    </location>
</feature>
<protein>
    <recommendedName>
        <fullName evidence="2">Helicase C-terminal domain-containing protein</fullName>
    </recommendedName>
</protein>
<evidence type="ECO:0000256" key="1">
    <source>
        <dbReference type="SAM" id="MobiDB-lite"/>
    </source>
</evidence>
<evidence type="ECO:0000313" key="4">
    <source>
        <dbReference type="Proteomes" id="UP001338582"/>
    </source>
</evidence>
<dbReference type="KEGG" id="asau:88174936"/>
<evidence type="ECO:0000313" key="3">
    <source>
        <dbReference type="EMBL" id="WPK26518.1"/>
    </source>
</evidence>
<dbReference type="GeneID" id="88174936"/>
<gene>
    <name evidence="3" type="ORF">PUMCH_003873</name>
</gene>
<reference evidence="3 4" key="1">
    <citation type="submission" date="2023-10" db="EMBL/GenBank/DDBJ databases">
        <title>Draft Genome Sequence of Candida saopaulonensis from a very Premature Infant with Sepsis.</title>
        <authorList>
            <person name="Ning Y."/>
            <person name="Dai R."/>
            <person name="Xiao M."/>
            <person name="Xu Y."/>
            <person name="Yan Q."/>
            <person name="Zhang L."/>
        </authorList>
    </citation>
    <scope>NUCLEOTIDE SEQUENCE [LARGE SCALE GENOMIC DNA]</scope>
    <source>
        <strain evidence="3 4">19XY460</strain>
    </source>
</reference>
<dbReference type="InterPro" id="IPR001650">
    <property type="entry name" value="Helicase_C-like"/>
</dbReference>
<organism evidence="3 4">
    <name type="scientific">Australozyma saopauloensis</name>
    <dbReference type="NCBI Taxonomy" id="291208"/>
    <lineage>
        <taxon>Eukaryota</taxon>
        <taxon>Fungi</taxon>
        <taxon>Dikarya</taxon>
        <taxon>Ascomycota</taxon>
        <taxon>Saccharomycotina</taxon>
        <taxon>Pichiomycetes</taxon>
        <taxon>Metschnikowiaceae</taxon>
        <taxon>Australozyma</taxon>
    </lineage>
</organism>
<dbReference type="PANTHER" id="PTHR47958">
    <property type="entry name" value="ATP-DEPENDENT RNA HELICASE DBP3"/>
    <property type="match status" value="1"/>
</dbReference>
<dbReference type="AlphaFoldDB" id="A0AAX4HDR7"/>
<dbReference type="PROSITE" id="PS51194">
    <property type="entry name" value="HELICASE_CTER"/>
    <property type="match status" value="1"/>
</dbReference>
<dbReference type="Pfam" id="PF00271">
    <property type="entry name" value="Helicase_C"/>
    <property type="match status" value="1"/>
</dbReference>
<dbReference type="InterPro" id="IPR027417">
    <property type="entry name" value="P-loop_NTPase"/>
</dbReference>